<evidence type="ECO:0000256" key="1">
    <source>
        <dbReference type="SAM" id="MobiDB-lite"/>
    </source>
</evidence>
<keyword evidence="4" id="KW-1185">Reference proteome</keyword>
<dbReference type="PANTHER" id="PTHR31656">
    <property type="entry name" value="ROOT CAP DOMAIN-CONTAINING PROTEIN"/>
    <property type="match status" value="1"/>
</dbReference>
<sequence>MGLFTSWIPLLITLSLSSYMISAQRPIRPPPPPLPFPSPSPPPPPTPPSPGRNPRQVRCRSILFPTCFRFFTCPVTCPFTCMVDCVACRPVCSCNFPGAVCQDPRFVGGDGNTFYFHGRRDEDFCLVSDPNLHINAHFIGKRNPNLKRDFTWVQSLGIMFNNHKLLVSAKKTSKWDSSKDRLTIQSDDMDIYIPTKEGSIWRSPNARSLSITRTSDTNGVMIEVANNFRVTVAVVPITSHESKVHAYNINEDDCFAHLELGFKFYNLTDAVDGVLGQTYRSNYVSKIKVNVPMPVMGGAHKFSTSSIFSTDCAVSRFGSNTIYGDRAIQYSSMQCSSGMSGNGVVCKR</sequence>
<evidence type="ECO:0000313" key="3">
    <source>
        <dbReference type="EMBL" id="KAK3001552.1"/>
    </source>
</evidence>
<evidence type="ECO:0000313" key="4">
    <source>
        <dbReference type="Proteomes" id="UP001188597"/>
    </source>
</evidence>
<feature type="region of interest" description="Disordered" evidence="1">
    <location>
        <begin position="30"/>
        <end position="54"/>
    </location>
</feature>
<dbReference type="Pfam" id="PF06830">
    <property type="entry name" value="Root_cap"/>
    <property type="match status" value="1"/>
</dbReference>
<reference evidence="3" key="1">
    <citation type="submission" date="2022-12" db="EMBL/GenBank/DDBJ databases">
        <title>Draft genome assemblies for two species of Escallonia (Escalloniales).</title>
        <authorList>
            <person name="Chanderbali A."/>
            <person name="Dervinis C."/>
            <person name="Anghel I."/>
            <person name="Soltis D."/>
            <person name="Soltis P."/>
            <person name="Zapata F."/>
        </authorList>
    </citation>
    <scope>NUCLEOTIDE SEQUENCE</scope>
    <source>
        <strain evidence="3">UCBG64.0493</strain>
        <tissue evidence="3">Leaf</tissue>
    </source>
</reference>
<organism evidence="3 4">
    <name type="scientific">Escallonia herrerae</name>
    <dbReference type="NCBI Taxonomy" id="1293975"/>
    <lineage>
        <taxon>Eukaryota</taxon>
        <taxon>Viridiplantae</taxon>
        <taxon>Streptophyta</taxon>
        <taxon>Embryophyta</taxon>
        <taxon>Tracheophyta</taxon>
        <taxon>Spermatophyta</taxon>
        <taxon>Magnoliopsida</taxon>
        <taxon>eudicotyledons</taxon>
        <taxon>Gunneridae</taxon>
        <taxon>Pentapetalae</taxon>
        <taxon>asterids</taxon>
        <taxon>campanulids</taxon>
        <taxon>Escalloniales</taxon>
        <taxon>Escalloniaceae</taxon>
        <taxon>Escallonia</taxon>
    </lineage>
</organism>
<keyword evidence="2" id="KW-0732">Signal</keyword>
<proteinExistence type="predicted"/>
<feature type="chain" id="PRO_5041738426" description="Root cap" evidence="2">
    <location>
        <begin position="24"/>
        <end position="348"/>
    </location>
</feature>
<comment type="caution">
    <text evidence="3">The sequence shown here is derived from an EMBL/GenBank/DDBJ whole genome shotgun (WGS) entry which is preliminary data.</text>
</comment>
<dbReference type="InterPro" id="IPR009646">
    <property type="entry name" value="Root_cap"/>
</dbReference>
<dbReference type="Proteomes" id="UP001188597">
    <property type="component" value="Unassembled WGS sequence"/>
</dbReference>
<dbReference type="AlphaFoldDB" id="A0AA88V4I7"/>
<accession>A0AA88V4I7</accession>
<dbReference type="EMBL" id="JAVXUP010002762">
    <property type="protein sequence ID" value="KAK3001552.1"/>
    <property type="molecule type" value="Genomic_DNA"/>
</dbReference>
<name>A0AA88V4I7_9ASTE</name>
<feature type="signal peptide" evidence="2">
    <location>
        <begin position="1"/>
        <end position="23"/>
    </location>
</feature>
<evidence type="ECO:0008006" key="5">
    <source>
        <dbReference type="Google" id="ProtNLM"/>
    </source>
</evidence>
<gene>
    <name evidence="3" type="ORF">RJ639_022113</name>
</gene>
<protein>
    <recommendedName>
        <fullName evidence="5">Root cap</fullName>
    </recommendedName>
</protein>
<evidence type="ECO:0000256" key="2">
    <source>
        <dbReference type="SAM" id="SignalP"/>
    </source>
</evidence>
<feature type="compositionally biased region" description="Pro residues" evidence="1">
    <location>
        <begin position="30"/>
        <end position="51"/>
    </location>
</feature>